<dbReference type="EMBL" id="CP027169">
    <property type="protein sequence ID" value="AVK04391.1"/>
    <property type="molecule type" value="Genomic_DNA"/>
</dbReference>
<keyword evidence="3" id="KW-1185">Reference proteome</keyword>
<gene>
    <name evidence="2" type="ORF">CSB93_0730</name>
</gene>
<proteinExistence type="predicted"/>
<organism evidence="2 3">
    <name type="scientific">Pseudomonas paraeruginosa</name>
    <dbReference type="NCBI Taxonomy" id="2994495"/>
    <lineage>
        <taxon>Bacteria</taxon>
        <taxon>Pseudomonadati</taxon>
        <taxon>Pseudomonadota</taxon>
        <taxon>Gammaproteobacteria</taxon>
        <taxon>Pseudomonadales</taxon>
        <taxon>Pseudomonadaceae</taxon>
        <taxon>Pseudomonas</taxon>
    </lineage>
</organism>
<evidence type="ECO:0000313" key="2">
    <source>
        <dbReference type="EMBL" id="AVK04391.1"/>
    </source>
</evidence>
<dbReference type="Pfam" id="PF24720">
    <property type="entry name" value="DUF7673"/>
    <property type="match status" value="1"/>
</dbReference>
<dbReference type="Proteomes" id="UP000238390">
    <property type="component" value="Chromosome"/>
</dbReference>
<evidence type="ECO:0000313" key="3">
    <source>
        <dbReference type="Proteomes" id="UP000238390"/>
    </source>
</evidence>
<dbReference type="RefSeq" id="WP_034029367.1">
    <property type="nucleotide sequence ID" value="NZ_CP027169.1"/>
</dbReference>
<dbReference type="InterPro" id="IPR056090">
    <property type="entry name" value="DUF7673"/>
</dbReference>
<dbReference type="AlphaFoldDB" id="A0A2R3IR36"/>
<name>A0A2R3IR36_9PSED</name>
<feature type="domain" description="DUF7673" evidence="1">
    <location>
        <begin position="27"/>
        <end position="99"/>
    </location>
</feature>
<accession>A0A2R3IR36</accession>
<protein>
    <recommendedName>
        <fullName evidence="1">DUF7673 domain-containing protein</fullName>
    </recommendedName>
</protein>
<reference evidence="2 3" key="1">
    <citation type="submission" date="2018-02" db="EMBL/GenBank/DDBJ databases">
        <title>FDA/CDC Antimicrobial Resistant Isolate Bank Genome Sequencing.</title>
        <authorList>
            <person name="Benahmed F.H."/>
            <person name="Lutgring J.D."/>
            <person name="Yoo B."/>
            <person name="Machado M."/>
            <person name="Brown A."/>
            <person name="McAllister G."/>
            <person name="Perry A."/>
            <person name="Halpin A.L."/>
            <person name="Vavikolanu K."/>
            <person name="Ott S."/>
            <person name="Zhao X."/>
            <person name="Tallon L.J."/>
            <person name="Sadzewicz L."/>
            <person name="Aluvathingal J."/>
            <person name="Nadendla S."/>
            <person name="Voskania-kordi A."/>
            <person name="Simonyan V."/>
            <person name="Patel J."/>
            <person name="Shawar R.M."/>
        </authorList>
    </citation>
    <scope>NUCLEOTIDE SEQUENCE [LARGE SCALE GENOMIC DNA]</scope>
    <source>
        <strain evidence="2 3">AR_0356</strain>
    </source>
</reference>
<evidence type="ECO:0000259" key="1">
    <source>
        <dbReference type="Pfam" id="PF24720"/>
    </source>
</evidence>
<sequence length="118" mass="13109">MNNQNNLRSLLKAHLAHALVDRYTTRVLRTLVPAALCHTETGAIVGRFLLGLHDGAKHPFNLNELRRLAPELHEDCLQILALDGTDMLDLRKKIEAGTDGAVVWDLLNNMWAPQAPNA</sequence>